<evidence type="ECO:0000256" key="2">
    <source>
        <dbReference type="SAM" id="SignalP"/>
    </source>
</evidence>
<feature type="domain" description="Transglycosylase SLT" evidence="3">
    <location>
        <begin position="115"/>
        <end position="214"/>
    </location>
</feature>
<dbReference type="EMBL" id="LUTY01002869">
    <property type="protein sequence ID" value="OAD19272.1"/>
    <property type="molecule type" value="Genomic_DNA"/>
</dbReference>
<dbReference type="PANTHER" id="PTHR37423">
    <property type="entry name" value="SOLUBLE LYTIC MUREIN TRANSGLYCOSYLASE-RELATED"/>
    <property type="match status" value="1"/>
</dbReference>
<evidence type="ECO:0000259" key="4">
    <source>
        <dbReference type="Pfam" id="PF13511"/>
    </source>
</evidence>
<dbReference type="PROSITE" id="PS00922">
    <property type="entry name" value="TRANSGLYCOSYLASE"/>
    <property type="match status" value="1"/>
</dbReference>
<comment type="similarity">
    <text evidence="1">Belongs to the transglycosylase Slt family.</text>
</comment>
<comment type="caution">
    <text evidence="5">The sequence shown here is derived from an EMBL/GenBank/DDBJ whole genome shotgun (WGS) entry which is preliminary data.</text>
</comment>
<dbReference type="InterPro" id="IPR008258">
    <property type="entry name" value="Transglycosylase_SLT_dom_1"/>
</dbReference>
<feature type="signal peptide" evidence="2">
    <location>
        <begin position="1"/>
        <end position="24"/>
    </location>
</feature>
<protein>
    <submittedName>
        <fullName evidence="5">Transglycosylase SLT domain protein</fullName>
    </submittedName>
</protein>
<evidence type="ECO:0000313" key="5">
    <source>
        <dbReference type="EMBL" id="OAD19272.1"/>
    </source>
</evidence>
<name>A0A176RU29_9GAMM</name>
<dbReference type="Gene3D" id="1.10.530.10">
    <property type="match status" value="1"/>
</dbReference>
<dbReference type="PANTHER" id="PTHR37423:SF2">
    <property type="entry name" value="MEMBRANE-BOUND LYTIC MUREIN TRANSGLYCOSYLASE C"/>
    <property type="match status" value="1"/>
</dbReference>
<keyword evidence="6" id="KW-1185">Reference proteome</keyword>
<dbReference type="GO" id="GO:0008933">
    <property type="term" value="F:peptidoglycan lytic transglycosylase activity"/>
    <property type="evidence" value="ECO:0007669"/>
    <property type="project" value="InterPro"/>
</dbReference>
<dbReference type="SUPFAM" id="SSF53955">
    <property type="entry name" value="Lysozyme-like"/>
    <property type="match status" value="1"/>
</dbReference>
<dbReference type="InterPro" id="IPR000189">
    <property type="entry name" value="Transglyc_AS"/>
</dbReference>
<evidence type="ECO:0000256" key="1">
    <source>
        <dbReference type="ARBA" id="ARBA00007734"/>
    </source>
</evidence>
<dbReference type="GO" id="GO:0016020">
    <property type="term" value="C:membrane"/>
    <property type="evidence" value="ECO:0007669"/>
    <property type="project" value="InterPro"/>
</dbReference>
<sequence>MKKRHIVNNSLVVLLLIASPTLRAEIYSYLDANGVRVYTNNPPNRPNIKMHSTDQTTNNPKIYKFVDSKGIIHFTDKPKNSHYKLILQGGIKVPSFLTSIDSPTPKKHKFKYKTLIQEVATGIGLEPALLHAIIQIESAYNPKAVSPKGAVGLMQLMPETAERFGVKDRTDATANVYGGARYLRHLLKLFNNNIELALAAYNAGENAVKRYDNQIPPYRETKNYVSKVMSLYRAYQTSM</sequence>
<feature type="chain" id="PRO_5008048923" evidence="2">
    <location>
        <begin position="25"/>
        <end position="239"/>
    </location>
</feature>
<dbReference type="GO" id="GO:0000270">
    <property type="term" value="P:peptidoglycan metabolic process"/>
    <property type="evidence" value="ECO:0007669"/>
    <property type="project" value="InterPro"/>
</dbReference>
<reference evidence="5 6" key="1">
    <citation type="submission" date="2016-05" db="EMBL/GenBank/DDBJ databases">
        <title>Single-cell genome of chain-forming Candidatus Thiomargarita nelsonii and comparison to other large sulfur-oxidizing bacteria.</title>
        <authorList>
            <person name="Winkel M."/>
            <person name="Salman V."/>
            <person name="Woyke T."/>
            <person name="Schulz-Vogt H."/>
            <person name="Richter M."/>
            <person name="Flood B."/>
            <person name="Bailey J."/>
            <person name="Amann R."/>
            <person name="Mussmann M."/>
        </authorList>
    </citation>
    <scope>NUCLEOTIDE SEQUENCE [LARGE SCALE GENOMIC DNA]</scope>
    <source>
        <strain evidence="5 6">THI036</strain>
    </source>
</reference>
<dbReference type="Pfam" id="PF13511">
    <property type="entry name" value="DUF4124"/>
    <property type="match status" value="1"/>
</dbReference>
<dbReference type="CDD" id="cd00254">
    <property type="entry name" value="LT-like"/>
    <property type="match status" value="1"/>
</dbReference>
<dbReference type="AlphaFoldDB" id="A0A176RU29"/>
<gene>
    <name evidence="5" type="ORF">THIOM_005102</name>
</gene>
<proteinExistence type="inferred from homology"/>
<dbReference type="InterPro" id="IPR025392">
    <property type="entry name" value="DUF4124"/>
</dbReference>
<evidence type="ECO:0000259" key="3">
    <source>
        <dbReference type="Pfam" id="PF01464"/>
    </source>
</evidence>
<dbReference type="Proteomes" id="UP000076962">
    <property type="component" value="Unassembled WGS sequence"/>
</dbReference>
<evidence type="ECO:0000313" key="6">
    <source>
        <dbReference type="Proteomes" id="UP000076962"/>
    </source>
</evidence>
<accession>A0A176RU29</accession>
<feature type="domain" description="DUF4124" evidence="4">
    <location>
        <begin position="14"/>
        <end position="45"/>
    </location>
</feature>
<keyword evidence="2" id="KW-0732">Signal</keyword>
<dbReference type="InterPro" id="IPR023346">
    <property type="entry name" value="Lysozyme-like_dom_sf"/>
</dbReference>
<organism evidence="5 6">
    <name type="scientific">Candidatus Thiomargarita nelsonii</name>
    <dbReference type="NCBI Taxonomy" id="1003181"/>
    <lineage>
        <taxon>Bacteria</taxon>
        <taxon>Pseudomonadati</taxon>
        <taxon>Pseudomonadota</taxon>
        <taxon>Gammaproteobacteria</taxon>
        <taxon>Thiotrichales</taxon>
        <taxon>Thiotrichaceae</taxon>
        <taxon>Thiomargarita</taxon>
    </lineage>
</organism>
<dbReference type="Pfam" id="PF01464">
    <property type="entry name" value="SLT"/>
    <property type="match status" value="1"/>
</dbReference>